<evidence type="ECO:0000256" key="23">
    <source>
        <dbReference type="ARBA" id="ARBA00023264"/>
    </source>
</evidence>
<evidence type="ECO:0000256" key="26">
    <source>
        <dbReference type="SAM" id="MobiDB-lite"/>
    </source>
</evidence>
<comment type="catalytic activity">
    <reaction evidence="7">
        <text>1-hexadecanoyl-2-(5Z,8Z,11Z,14Z-eicosatetraenoyl)-sn-glycero-3-phosphate + CTP + H(+) = 1-hexadecanoyl-2-(5Z,8Z,11Z,14Z-eicosatetraenoyl)-sn-glycero-3-cytidine-5'-diphosphate + diphosphate</text>
        <dbReference type="Rhea" id="RHEA:45652"/>
        <dbReference type="ChEBI" id="CHEBI:15378"/>
        <dbReference type="ChEBI" id="CHEBI:33019"/>
        <dbReference type="ChEBI" id="CHEBI:37563"/>
        <dbReference type="ChEBI" id="CHEBI:72864"/>
        <dbReference type="ChEBI" id="CHEBI:85350"/>
    </reaction>
    <physiologicalReaction direction="left-to-right" evidence="7">
        <dbReference type="Rhea" id="RHEA:45653"/>
    </physiologicalReaction>
</comment>
<feature type="transmembrane region" description="Helical" evidence="24">
    <location>
        <begin position="200"/>
        <end position="222"/>
    </location>
</feature>
<dbReference type="PANTHER" id="PTHR13773:SF4">
    <property type="entry name" value="PHOSPHATIDATE CYTIDYLYLTRANSFERASE 2"/>
    <property type="match status" value="1"/>
</dbReference>
<feature type="transmembrane region" description="Helical" evidence="24">
    <location>
        <begin position="131"/>
        <end position="148"/>
    </location>
</feature>
<feature type="transmembrane region" description="Helical" evidence="24">
    <location>
        <begin position="270"/>
        <end position="291"/>
    </location>
</feature>
<feature type="transmembrane region" description="Helical" evidence="24">
    <location>
        <begin position="102"/>
        <end position="124"/>
    </location>
</feature>
<sequence length="433" mass="49967">MTELRHRGAKDTDPTLQQQSSEDKGSDSELKGEKDGASDSEAKVDSGVPEVPVPADDTPVVLNKALSGLSSRWKNWWIRGILTLAMISFFFLIIYLGPMVLMMIVLIVQIKCFQEIITIGYNVYHSYHLPWFRTLSWYFLLCVNYFFYGETVTDYFFTLVQREEPLRILSKYHRFISFALYLTGFCMFVLSLVKKHYRLQFYMFGWTHVTLLIVVTQSHLIIHNLFEGMIWFIVPISCVICNDIMAYMFGFFFGRTPLIKLSPKKTWEGFIGGLFSTIVFGIMVRWFFILFPHYQESRNNFQRHKYRFHAFLVNNTVRLYPFQIHSIALSSFASIVGPFGGFFASGFKRAFKIKDFANTIPGHGGIMDRFDCQYLMATFVNVYIASFIRGPNPSKVIQQLLALRVDQQLHIFNSLKAHLTEKGLLPALEGAAA</sequence>
<keyword evidence="20 24" id="KW-0443">Lipid metabolism</keyword>
<evidence type="ECO:0000256" key="7">
    <source>
        <dbReference type="ARBA" id="ARBA00001617"/>
    </source>
</evidence>
<evidence type="ECO:0000256" key="10">
    <source>
        <dbReference type="ARBA" id="ARBA00004141"/>
    </source>
</evidence>
<dbReference type="InterPro" id="IPR016720">
    <property type="entry name" value="PC_Trfase_euk"/>
</dbReference>
<keyword evidence="15 24" id="KW-0444">Lipid biosynthesis</keyword>
<evidence type="ECO:0000256" key="5">
    <source>
        <dbReference type="ARBA" id="ARBA00001021"/>
    </source>
</evidence>
<evidence type="ECO:0000256" key="12">
    <source>
        <dbReference type="ARBA" id="ARBA00005189"/>
    </source>
</evidence>
<dbReference type="PANTHER" id="PTHR13773">
    <property type="entry name" value="PHOSPHATIDATE CYTIDYLYLTRANSFERASE"/>
    <property type="match status" value="1"/>
</dbReference>
<dbReference type="Proteomes" id="UP000694565">
    <property type="component" value="Unplaced"/>
</dbReference>
<organism evidence="27 28">
    <name type="scientific">Cyclopterus lumpus</name>
    <name type="common">Lumpsucker</name>
    <dbReference type="NCBI Taxonomy" id="8103"/>
    <lineage>
        <taxon>Eukaryota</taxon>
        <taxon>Metazoa</taxon>
        <taxon>Chordata</taxon>
        <taxon>Craniata</taxon>
        <taxon>Vertebrata</taxon>
        <taxon>Euteleostomi</taxon>
        <taxon>Actinopterygii</taxon>
        <taxon>Neopterygii</taxon>
        <taxon>Teleostei</taxon>
        <taxon>Neoteleostei</taxon>
        <taxon>Acanthomorphata</taxon>
        <taxon>Eupercaria</taxon>
        <taxon>Perciformes</taxon>
        <taxon>Cottioidei</taxon>
        <taxon>Cottales</taxon>
        <taxon>Cyclopteridae</taxon>
        <taxon>Cyclopterus</taxon>
    </lineage>
</organism>
<comment type="pathway">
    <text evidence="11 24 25">Phospholipid metabolism; CDP-diacylglycerol biosynthesis; CDP-diacylglycerol from sn-glycerol 3-phosphate: step 3/3.</text>
</comment>
<evidence type="ECO:0000256" key="17">
    <source>
        <dbReference type="ARBA" id="ARBA00022692"/>
    </source>
</evidence>
<evidence type="ECO:0000256" key="9">
    <source>
        <dbReference type="ARBA" id="ARBA00001902"/>
    </source>
</evidence>
<reference evidence="27" key="1">
    <citation type="submission" date="2025-08" db="UniProtKB">
        <authorList>
            <consortium name="Ensembl"/>
        </authorList>
    </citation>
    <scope>IDENTIFICATION</scope>
</reference>
<evidence type="ECO:0000256" key="6">
    <source>
        <dbReference type="ARBA" id="ARBA00001056"/>
    </source>
</evidence>
<protein>
    <recommendedName>
        <fullName evidence="14 24">Phosphatidate cytidylyltransferase</fullName>
        <ecNumber evidence="14 24">2.7.7.41</ecNumber>
    </recommendedName>
</protein>
<dbReference type="GO" id="GO:0016024">
    <property type="term" value="P:CDP-diacylglycerol biosynthetic process"/>
    <property type="evidence" value="ECO:0007669"/>
    <property type="project" value="UniProtKB-UniRule"/>
</dbReference>
<dbReference type="GO" id="GO:0004605">
    <property type="term" value="F:phosphatidate cytidylyltransferase activity"/>
    <property type="evidence" value="ECO:0007669"/>
    <property type="project" value="UniProtKB-UniRule"/>
</dbReference>
<comment type="function">
    <text evidence="24">Catalyzes the conversion of phosphatidic acid (PA) to CDP-diacylglycerol (CDP-DAG), an essential intermediate in the synthesis of phosphatidylglycerol, cardiolipin and phosphatidylinositol.</text>
</comment>
<evidence type="ECO:0000256" key="24">
    <source>
        <dbReference type="PIRNR" id="PIRNR018269"/>
    </source>
</evidence>
<evidence type="ECO:0000256" key="25">
    <source>
        <dbReference type="RuleBase" id="RU003938"/>
    </source>
</evidence>
<evidence type="ECO:0000256" key="14">
    <source>
        <dbReference type="ARBA" id="ARBA00012487"/>
    </source>
</evidence>
<keyword evidence="23 24" id="KW-1208">Phospholipid metabolism</keyword>
<dbReference type="PIRSF" id="PIRSF018269">
    <property type="entry name" value="PC_trans_euk"/>
    <property type="match status" value="1"/>
</dbReference>
<keyword evidence="16 24" id="KW-0808">Transferase</keyword>
<dbReference type="UniPathway" id="UPA00557">
    <property type="reaction ID" value="UER00614"/>
</dbReference>
<evidence type="ECO:0000256" key="8">
    <source>
        <dbReference type="ARBA" id="ARBA00001729"/>
    </source>
</evidence>
<keyword evidence="28" id="KW-1185">Reference proteome</keyword>
<evidence type="ECO:0000313" key="27">
    <source>
        <dbReference type="Ensembl" id="ENSCLMP00005038662.1"/>
    </source>
</evidence>
<evidence type="ECO:0000313" key="28">
    <source>
        <dbReference type="Proteomes" id="UP000694565"/>
    </source>
</evidence>
<comment type="catalytic activity">
    <reaction evidence="5">
        <text>1,2-di-(5Z,8Z,11Z,14Z)-eicosatetraenoyl-sn-glycero-3-phosphate + CTP + H(+) = 1,2-di-(5Z,8Z,11Z,14Z-eicosatetraenoyl)-sn-glycero-3-cytidine-5'-diphosphate + diphosphate</text>
        <dbReference type="Rhea" id="RHEA:45656"/>
        <dbReference type="ChEBI" id="CHEBI:15378"/>
        <dbReference type="ChEBI" id="CHEBI:33019"/>
        <dbReference type="ChEBI" id="CHEBI:37563"/>
        <dbReference type="ChEBI" id="CHEBI:77126"/>
        <dbReference type="ChEBI" id="CHEBI:85351"/>
    </reaction>
    <physiologicalReaction direction="left-to-right" evidence="5">
        <dbReference type="Rhea" id="RHEA:45657"/>
    </physiologicalReaction>
</comment>
<comment type="catalytic activity">
    <reaction evidence="4">
        <text>1-octadecanoyl-2-(9Z-octadecenoyl)-sn-glycero-3-phosphate + CTP + H(+) = 1-octadecanoyl-2-(9Z-octadecenoyl)-sn-glycero-3-cytidine-5'-diphosphate + diphosphate</text>
        <dbReference type="Rhea" id="RHEA:45664"/>
        <dbReference type="ChEBI" id="CHEBI:15378"/>
        <dbReference type="ChEBI" id="CHEBI:33019"/>
        <dbReference type="ChEBI" id="CHEBI:37563"/>
        <dbReference type="ChEBI" id="CHEBI:74560"/>
        <dbReference type="ChEBI" id="CHEBI:85353"/>
    </reaction>
    <physiologicalReaction direction="left-to-right" evidence="4">
        <dbReference type="Rhea" id="RHEA:45665"/>
    </physiologicalReaction>
</comment>
<comment type="catalytic activity">
    <reaction evidence="6">
        <text>1,2-di-(9Z,12Z-octadecadienoyl)-sn-glycero-3-phosphate + CTP + H(+) = 1,2-di-(9Z,12Z-octadecadienoyl)-sn-glycero-3-cytidine-5'-diphosphate + diphosphate</text>
        <dbReference type="Rhea" id="RHEA:45672"/>
        <dbReference type="ChEBI" id="CHEBI:15378"/>
        <dbReference type="ChEBI" id="CHEBI:33019"/>
        <dbReference type="ChEBI" id="CHEBI:37563"/>
        <dbReference type="ChEBI" id="CHEBI:77128"/>
        <dbReference type="ChEBI" id="CHEBI:85355"/>
    </reaction>
    <physiologicalReaction direction="left-to-right" evidence="6">
        <dbReference type="Rhea" id="RHEA:45673"/>
    </physiologicalReaction>
</comment>
<comment type="pathway">
    <text evidence="12">Lipid metabolism.</text>
</comment>
<feature type="compositionally biased region" description="Basic and acidic residues" evidence="26">
    <location>
        <begin position="21"/>
        <end position="44"/>
    </location>
</feature>
<dbReference type="GeneTree" id="ENSGT00940000158877"/>
<feature type="transmembrane region" description="Helical" evidence="24">
    <location>
        <begin position="322"/>
        <end position="344"/>
    </location>
</feature>
<evidence type="ECO:0000256" key="13">
    <source>
        <dbReference type="ARBA" id="ARBA00010185"/>
    </source>
</evidence>
<evidence type="ECO:0000256" key="19">
    <source>
        <dbReference type="ARBA" id="ARBA00022989"/>
    </source>
</evidence>
<keyword evidence="21 24" id="KW-0472">Membrane</keyword>
<comment type="catalytic activity">
    <reaction evidence="1">
        <text>1,2-di-(9Z-octadecenoyl)-sn-glycero-3-phosphate + CTP + H(+) = 1,2-di-(9Z-octadecenoyl)-sn-glycero-3-cytidine-5'-diphosphate + diphosphate</text>
        <dbReference type="Rhea" id="RHEA:45676"/>
        <dbReference type="ChEBI" id="CHEBI:15378"/>
        <dbReference type="ChEBI" id="CHEBI:33019"/>
        <dbReference type="ChEBI" id="CHEBI:37563"/>
        <dbReference type="ChEBI" id="CHEBI:74546"/>
        <dbReference type="ChEBI" id="CHEBI:85356"/>
    </reaction>
    <physiologicalReaction direction="left-to-right" evidence="1">
        <dbReference type="Rhea" id="RHEA:45677"/>
    </physiologicalReaction>
</comment>
<dbReference type="PROSITE" id="PS01315">
    <property type="entry name" value="CDS"/>
    <property type="match status" value="1"/>
</dbReference>
<reference evidence="27" key="2">
    <citation type="submission" date="2025-09" db="UniProtKB">
        <authorList>
            <consortium name="Ensembl"/>
        </authorList>
    </citation>
    <scope>IDENTIFICATION</scope>
</reference>
<gene>
    <name evidence="27" type="primary">cds2</name>
</gene>
<evidence type="ECO:0000256" key="21">
    <source>
        <dbReference type="ARBA" id="ARBA00023136"/>
    </source>
</evidence>
<evidence type="ECO:0000256" key="15">
    <source>
        <dbReference type="ARBA" id="ARBA00022516"/>
    </source>
</evidence>
<comment type="catalytic activity">
    <reaction evidence="8">
        <text>1-octadecanoyl-2-(5Z,8Z,11Z,14Z-eicosatetraenoyl)-sn-glycero-3-phosphate + CTP + H(+) = 1-octadecanoyl-2-(5Z,8Z,11Z,14Z-eicosatetraenoyl)-sn-glycero-3-cytidine-5'-diphosphate + diphosphate</text>
        <dbReference type="Rhea" id="RHEA:45648"/>
        <dbReference type="ChEBI" id="CHEBI:15378"/>
        <dbReference type="ChEBI" id="CHEBI:33019"/>
        <dbReference type="ChEBI" id="CHEBI:37563"/>
        <dbReference type="ChEBI" id="CHEBI:77091"/>
        <dbReference type="ChEBI" id="CHEBI:85349"/>
    </reaction>
    <physiologicalReaction direction="left-to-right" evidence="8">
        <dbReference type="Rhea" id="RHEA:45649"/>
    </physiologicalReaction>
</comment>
<evidence type="ECO:0000256" key="20">
    <source>
        <dbReference type="ARBA" id="ARBA00023098"/>
    </source>
</evidence>
<proteinExistence type="inferred from homology"/>
<comment type="catalytic activity">
    <reaction evidence="9">
        <text>a 1,2-diacyl-sn-glycero-3-phosphate + CTP + H(+) = a CDP-1,2-diacyl-sn-glycerol + diphosphate</text>
        <dbReference type="Rhea" id="RHEA:16229"/>
        <dbReference type="ChEBI" id="CHEBI:15378"/>
        <dbReference type="ChEBI" id="CHEBI:33019"/>
        <dbReference type="ChEBI" id="CHEBI:37563"/>
        <dbReference type="ChEBI" id="CHEBI:58332"/>
        <dbReference type="ChEBI" id="CHEBI:58608"/>
        <dbReference type="EC" id="2.7.7.41"/>
    </reaction>
    <physiologicalReaction direction="left-to-right" evidence="9">
        <dbReference type="Rhea" id="RHEA:16230"/>
    </physiologicalReaction>
</comment>
<evidence type="ECO:0000256" key="3">
    <source>
        <dbReference type="ARBA" id="ARBA00000515"/>
    </source>
</evidence>
<keyword evidence="19 24" id="KW-1133">Transmembrane helix</keyword>
<dbReference type="AlphaFoldDB" id="A0A8C3G6X0"/>
<evidence type="ECO:0000256" key="4">
    <source>
        <dbReference type="ARBA" id="ARBA00000859"/>
    </source>
</evidence>
<comment type="catalytic activity">
    <reaction evidence="2">
        <text>1-octadecanoyl-2-(4Z,7Z,10Z,13Z,16Z,19Z-docosahexaenoyl)-sn-glycero-3-phosphate + CTP + H(+) = 1-octadecanoyl-2-(4Z,7Z,10Z,13Z,16Z,19Z-docosahexaenoyl)-sn-glycero-3-cytidine-5'-diphosphate + diphosphate</text>
        <dbReference type="Rhea" id="RHEA:45668"/>
        <dbReference type="ChEBI" id="CHEBI:15378"/>
        <dbReference type="ChEBI" id="CHEBI:33019"/>
        <dbReference type="ChEBI" id="CHEBI:37563"/>
        <dbReference type="ChEBI" id="CHEBI:77130"/>
        <dbReference type="ChEBI" id="CHEBI:85354"/>
    </reaction>
    <physiologicalReaction direction="left-to-right" evidence="2">
        <dbReference type="Rhea" id="RHEA:45669"/>
    </physiologicalReaction>
</comment>
<evidence type="ECO:0000256" key="22">
    <source>
        <dbReference type="ARBA" id="ARBA00023209"/>
    </source>
</evidence>
<evidence type="ECO:0000256" key="18">
    <source>
        <dbReference type="ARBA" id="ARBA00022695"/>
    </source>
</evidence>
<feature type="transmembrane region" description="Helical" evidence="24">
    <location>
        <begin position="76"/>
        <end position="96"/>
    </location>
</feature>
<comment type="catalytic activity">
    <reaction evidence="3">
        <text>1-octadecanoyl-2-(9Z,12Z-octadecadienoyl)-sn-glycero-3-phosphate + CTP + H(+) = 1-octadecanoyl-2-(9Z,12Z-octadecadienoyl)-sn-glycero-3-cytidine-5'-diphosphate + diphosphate</text>
        <dbReference type="Rhea" id="RHEA:45660"/>
        <dbReference type="ChEBI" id="CHEBI:15378"/>
        <dbReference type="ChEBI" id="CHEBI:33019"/>
        <dbReference type="ChEBI" id="CHEBI:37563"/>
        <dbReference type="ChEBI" id="CHEBI:77098"/>
        <dbReference type="ChEBI" id="CHEBI:85352"/>
    </reaction>
    <physiologicalReaction direction="left-to-right" evidence="3">
        <dbReference type="Rhea" id="RHEA:45661"/>
    </physiologicalReaction>
</comment>
<keyword evidence="17 24" id="KW-0812">Transmembrane</keyword>
<comment type="subcellular location">
    <subcellularLocation>
        <location evidence="10">Membrane</location>
        <topology evidence="10">Multi-pass membrane protein</topology>
    </subcellularLocation>
</comment>
<dbReference type="EC" id="2.7.7.41" evidence="14 24"/>
<evidence type="ECO:0000256" key="16">
    <source>
        <dbReference type="ARBA" id="ARBA00022679"/>
    </source>
</evidence>
<dbReference type="Ensembl" id="ENSCLMT00005040137.1">
    <property type="protein sequence ID" value="ENSCLMP00005038662.1"/>
    <property type="gene ID" value="ENSCLMG00005017925.1"/>
</dbReference>
<feature type="transmembrane region" description="Helical" evidence="24">
    <location>
        <begin position="228"/>
        <end position="249"/>
    </location>
</feature>
<comment type="similarity">
    <text evidence="13 24 25">Belongs to the CDS family.</text>
</comment>
<feature type="compositionally biased region" description="Basic and acidic residues" evidence="26">
    <location>
        <begin position="1"/>
        <end position="13"/>
    </location>
</feature>
<name>A0A8C3G6X0_CYCLU</name>
<feature type="transmembrane region" description="Helical" evidence="24">
    <location>
        <begin position="175"/>
        <end position="193"/>
    </location>
</feature>
<dbReference type="Pfam" id="PF01148">
    <property type="entry name" value="CTP_transf_1"/>
    <property type="match status" value="1"/>
</dbReference>
<keyword evidence="22 24" id="KW-0594">Phospholipid biosynthesis</keyword>
<dbReference type="GO" id="GO:0005789">
    <property type="term" value="C:endoplasmic reticulum membrane"/>
    <property type="evidence" value="ECO:0007669"/>
    <property type="project" value="TreeGrafter"/>
</dbReference>
<evidence type="ECO:0000256" key="1">
    <source>
        <dbReference type="ARBA" id="ARBA00000060"/>
    </source>
</evidence>
<accession>A0A8C3G6X0</accession>
<feature type="region of interest" description="Disordered" evidence="26">
    <location>
        <begin position="1"/>
        <end position="52"/>
    </location>
</feature>
<dbReference type="InterPro" id="IPR000374">
    <property type="entry name" value="PC_trans"/>
</dbReference>
<evidence type="ECO:0000256" key="2">
    <source>
        <dbReference type="ARBA" id="ARBA00000281"/>
    </source>
</evidence>
<evidence type="ECO:0000256" key="11">
    <source>
        <dbReference type="ARBA" id="ARBA00005119"/>
    </source>
</evidence>
<keyword evidence="18 24" id="KW-0548">Nucleotidyltransferase</keyword>